<gene>
    <name evidence="2" type="ORF">GCM10010307_81860</name>
</gene>
<organism evidence="2 3">
    <name type="scientific">Streptomyces vastus</name>
    <dbReference type="NCBI Taxonomy" id="285451"/>
    <lineage>
        <taxon>Bacteria</taxon>
        <taxon>Bacillati</taxon>
        <taxon>Actinomycetota</taxon>
        <taxon>Actinomycetes</taxon>
        <taxon>Kitasatosporales</taxon>
        <taxon>Streptomycetaceae</taxon>
        <taxon>Streptomyces</taxon>
    </lineage>
</organism>
<evidence type="ECO:0000313" key="3">
    <source>
        <dbReference type="Proteomes" id="UP001500151"/>
    </source>
</evidence>
<feature type="region of interest" description="Disordered" evidence="1">
    <location>
        <begin position="1"/>
        <end position="24"/>
    </location>
</feature>
<accession>A0ABP6ED04</accession>
<protein>
    <submittedName>
        <fullName evidence="2">Uncharacterized protein</fullName>
    </submittedName>
</protein>
<proteinExistence type="predicted"/>
<comment type="caution">
    <text evidence="2">The sequence shown here is derived from an EMBL/GenBank/DDBJ whole genome shotgun (WGS) entry which is preliminary data.</text>
</comment>
<feature type="region of interest" description="Disordered" evidence="1">
    <location>
        <begin position="53"/>
        <end position="103"/>
    </location>
</feature>
<dbReference type="Proteomes" id="UP001500151">
    <property type="component" value="Unassembled WGS sequence"/>
</dbReference>
<evidence type="ECO:0000313" key="2">
    <source>
        <dbReference type="EMBL" id="GAA2662624.1"/>
    </source>
</evidence>
<dbReference type="EMBL" id="BAAASJ010000122">
    <property type="protein sequence ID" value="GAA2662624.1"/>
    <property type="molecule type" value="Genomic_DNA"/>
</dbReference>
<name>A0ABP6ED04_9ACTN</name>
<keyword evidence="3" id="KW-1185">Reference proteome</keyword>
<sequence length="103" mass="11344">MRWPRTAPMQRTLTRAGPVSAVPARHPIRACGLSRGLSETLRQEVDDKRNLRFALQGPDGPQPLRLDEIPLPASTPAPYPRPCQQKPPAPPVPERPTAREVAS</sequence>
<reference evidence="3" key="1">
    <citation type="journal article" date="2019" name="Int. J. Syst. Evol. Microbiol.">
        <title>The Global Catalogue of Microorganisms (GCM) 10K type strain sequencing project: providing services to taxonomists for standard genome sequencing and annotation.</title>
        <authorList>
            <consortium name="The Broad Institute Genomics Platform"/>
            <consortium name="The Broad Institute Genome Sequencing Center for Infectious Disease"/>
            <person name="Wu L."/>
            <person name="Ma J."/>
        </authorList>
    </citation>
    <scope>NUCLEOTIDE SEQUENCE [LARGE SCALE GENOMIC DNA]</scope>
    <source>
        <strain evidence="3">JCM 4524</strain>
    </source>
</reference>
<feature type="compositionally biased region" description="Pro residues" evidence="1">
    <location>
        <begin position="73"/>
        <end position="94"/>
    </location>
</feature>
<evidence type="ECO:0000256" key="1">
    <source>
        <dbReference type="SAM" id="MobiDB-lite"/>
    </source>
</evidence>